<sequence>MIFENGSTTNGRELCKNLPLSKVSLAACMTFLRLRPSPAKTVVIVLEAVPVVLSSSSLFAHSPEVVDVRWSRRLIGDPSPPGIVSRLAGPSRP</sequence>
<evidence type="ECO:0000313" key="1">
    <source>
        <dbReference type="EMBL" id="KAK1125391.1"/>
    </source>
</evidence>
<accession>A0AA40FUB8</accession>
<dbReference type="Proteomes" id="UP001177670">
    <property type="component" value="Unassembled WGS sequence"/>
</dbReference>
<dbReference type="AlphaFoldDB" id="A0AA40FUB8"/>
<organism evidence="1 2">
    <name type="scientific">Melipona bicolor</name>
    <dbReference type="NCBI Taxonomy" id="60889"/>
    <lineage>
        <taxon>Eukaryota</taxon>
        <taxon>Metazoa</taxon>
        <taxon>Ecdysozoa</taxon>
        <taxon>Arthropoda</taxon>
        <taxon>Hexapoda</taxon>
        <taxon>Insecta</taxon>
        <taxon>Pterygota</taxon>
        <taxon>Neoptera</taxon>
        <taxon>Endopterygota</taxon>
        <taxon>Hymenoptera</taxon>
        <taxon>Apocrita</taxon>
        <taxon>Aculeata</taxon>
        <taxon>Apoidea</taxon>
        <taxon>Anthophila</taxon>
        <taxon>Apidae</taxon>
        <taxon>Melipona</taxon>
    </lineage>
</organism>
<dbReference type="EMBL" id="JAHYIQ010000016">
    <property type="protein sequence ID" value="KAK1125391.1"/>
    <property type="molecule type" value="Genomic_DNA"/>
</dbReference>
<reference evidence="1" key="1">
    <citation type="submission" date="2021-10" db="EMBL/GenBank/DDBJ databases">
        <title>Melipona bicolor Genome sequencing and assembly.</title>
        <authorList>
            <person name="Araujo N.S."/>
            <person name="Arias M.C."/>
        </authorList>
    </citation>
    <scope>NUCLEOTIDE SEQUENCE</scope>
    <source>
        <strain evidence="1">USP_2M_L1-L4_2017</strain>
        <tissue evidence="1">Whole body</tissue>
    </source>
</reference>
<gene>
    <name evidence="1" type="ORF">K0M31_005760</name>
</gene>
<protein>
    <submittedName>
        <fullName evidence="1">Uncharacterized protein</fullName>
    </submittedName>
</protein>
<name>A0AA40FUB8_9HYME</name>
<evidence type="ECO:0000313" key="2">
    <source>
        <dbReference type="Proteomes" id="UP001177670"/>
    </source>
</evidence>
<comment type="caution">
    <text evidence="1">The sequence shown here is derived from an EMBL/GenBank/DDBJ whole genome shotgun (WGS) entry which is preliminary data.</text>
</comment>
<proteinExistence type="predicted"/>
<keyword evidence="2" id="KW-1185">Reference proteome</keyword>